<dbReference type="EMBL" id="BTGU01000102">
    <property type="protein sequence ID" value="GMN60763.1"/>
    <property type="molecule type" value="Genomic_DNA"/>
</dbReference>
<evidence type="ECO:0000313" key="2">
    <source>
        <dbReference type="Proteomes" id="UP001187192"/>
    </source>
</evidence>
<accession>A0AA88DSJ4</accession>
<reference evidence="1" key="1">
    <citation type="submission" date="2023-07" db="EMBL/GenBank/DDBJ databases">
        <title>draft genome sequence of fig (Ficus carica).</title>
        <authorList>
            <person name="Takahashi T."/>
            <person name="Nishimura K."/>
        </authorList>
    </citation>
    <scope>NUCLEOTIDE SEQUENCE</scope>
</reference>
<keyword evidence="2" id="KW-1185">Reference proteome</keyword>
<sequence length="74" mass="8073">MALIVDSIVMEMETNSTVMISMAIQWSQISAAIPSPSHFLHPRLPILADSSGRIFGREEQVLLELMSGTGVMVT</sequence>
<gene>
    <name evidence="1" type="ORF">TIFTF001_029854</name>
</gene>
<dbReference type="AlphaFoldDB" id="A0AA88DSJ4"/>
<comment type="caution">
    <text evidence="1">The sequence shown here is derived from an EMBL/GenBank/DDBJ whole genome shotgun (WGS) entry which is preliminary data.</text>
</comment>
<name>A0AA88DSJ4_FICCA</name>
<proteinExistence type="predicted"/>
<protein>
    <submittedName>
        <fullName evidence="1">Uncharacterized protein</fullName>
    </submittedName>
</protein>
<organism evidence="1 2">
    <name type="scientific">Ficus carica</name>
    <name type="common">Common fig</name>
    <dbReference type="NCBI Taxonomy" id="3494"/>
    <lineage>
        <taxon>Eukaryota</taxon>
        <taxon>Viridiplantae</taxon>
        <taxon>Streptophyta</taxon>
        <taxon>Embryophyta</taxon>
        <taxon>Tracheophyta</taxon>
        <taxon>Spermatophyta</taxon>
        <taxon>Magnoliopsida</taxon>
        <taxon>eudicotyledons</taxon>
        <taxon>Gunneridae</taxon>
        <taxon>Pentapetalae</taxon>
        <taxon>rosids</taxon>
        <taxon>fabids</taxon>
        <taxon>Rosales</taxon>
        <taxon>Moraceae</taxon>
        <taxon>Ficeae</taxon>
        <taxon>Ficus</taxon>
    </lineage>
</organism>
<evidence type="ECO:0000313" key="1">
    <source>
        <dbReference type="EMBL" id="GMN60763.1"/>
    </source>
</evidence>
<dbReference type="Proteomes" id="UP001187192">
    <property type="component" value="Unassembled WGS sequence"/>
</dbReference>